<protein>
    <submittedName>
        <fullName evidence="1">Uncharacterized protein</fullName>
    </submittedName>
</protein>
<name>A0AAW2YCW4_9LAMI</name>
<dbReference type="EMBL" id="JACGWN010000001">
    <property type="protein sequence ID" value="KAL0463335.1"/>
    <property type="molecule type" value="Genomic_DNA"/>
</dbReference>
<organism evidence="1">
    <name type="scientific">Sesamum latifolium</name>
    <dbReference type="NCBI Taxonomy" id="2727402"/>
    <lineage>
        <taxon>Eukaryota</taxon>
        <taxon>Viridiplantae</taxon>
        <taxon>Streptophyta</taxon>
        <taxon>Embryophyta</taxon>
        <taxon>Tracheophyta</taxon>
        <taxon>Spermatophyta</taxon>
        <taxon>Magnoliopsida</taxon>
        <taxon>eudicotyledons</taxon>
        <taxon>Gunneridae</taxon>
        <taxon>Pentapetalae</taxon>
        <taxon>asterids</taxon>
        <taxon>lamiids</taxon>
        <taxon>Lamiales</taxon>
        <taxon>Pedaliaceae</taxon>
        <taxon>Sesamum</taxon>
    </lineage>
</organism>
<evidence type="ECO:0000313" key="1">
    <source>
        <dbReference type="EMBL" id="KAL0463335.1"/>
    </source>
</evidence>
<reference evidence="1" key="2">
    <citation type="journal article" date="2024" name="Plant">
        <title>Genomic evolution and insights into agronomic trait innovations of Sesamum species.</title>
        <authorList>
            <person name="Miao H."/>
            <person name="Wang L."/>
            <person name="Qu L."/>
            <person name="Liu H."/>
            <person name="Sun Y."/>
            <person name="Le M."/>
            <person name="Wang Q."/>
            <person name="Wei S."/>
            <person name="Zheng Y."/>
            <person name="Lin W."/>
            <person name="Duan Y."/>
            <person name="Cao H."/>
            <person name="Xiong S."/>
            <person name="Wang X."/>
            <person name="Wei L."/>
            <person name="Li C."/>
            <person name="Ma Q."/>
            <person name="Ju M."/>
            <person name="Zhao R."/>
            <person name="Li G."/>
            <person name="Mu C."/>
            <person name="Tian Q."/>
            <person name="Mei H."/>
            <person name="Zhang T."/>
            <person name="Gao T."/>
            <person name="Zhang H."/>
        </authorList>
    </citation>
    <scope>NUCLEOTIDE SEQUENCE</scope>
    <source>
        <strain evidence="1">KEN1</strain>
    </source>
</reference>
<gene>
    <name evidence="1" type="ORF">Slati_0221100</name>
</gene>
<comment type="caution">
    <text evidence="1">The sequence shown here is derived from an EMBL/GenBank/DDBJ whole genome shotgun (WGS) entry which is preliminary data.</text>
</comment>
<dbReference type="PANTHER" id="PTHR33240:SF15">
    <property type="entry name" value="GAG-PRO-LIKE PROTEIN"/>
    <property type="match status" value="1"/>
</dbReference>
<accession>A0AAW2YCW4</accession>
<dbReference type="PANTHER" id="PTHR33240">
    <property type="entry name" value="OS08G0508500 PROTEIN"/>
    <property type="match status" value="1"/>
</dbReference>
<sequence>MDELTNSRLMIQGFRAKGSRHHKNELADGGYISTALFHVIDVKTSYNMLLGQPWLHENGVVPSTWHQCFKNSRDGVVRKVLADDKPFTEAESHFADAKYYLGVQRLSKTHLSKNPNNKSVKTRERQPL</sequence>
<proteinExistence type="predicted"/>
<reference evidence="1" key="1">
    <citation type="submission" date="2020-06" db="EMBL/GenBank/DDBJ databases">
        <authorList>
            <person name="Li T."/>
            <person name="Hu X."/>
            <person name="Zhang T."/>
            <person name="Song X."/>
            <person name="Zhang H."/>
            <person name="Dai N."/>
            <person name="Sheng W."/>
            <person name="Hou X."/>
            <person name="Wei L."/>
        </authorList>
    </citation>
    <scope>NUCLEOTIDE SEQUENCE</scope>
    <source>
        <strain evidence="1">KEN1</strain>
        <tissue evidence="1">Leaf</tissue>
    </source>
</reference>
<dbReference type="AlphaFoldDB" id="A0AAW2YCW4"/>